<dbReference type="Gene3D" id="3.10.20.30">
    <property type="match status" value="1"/>
</dbReference>
<dbReference type="InterPro" id="IPR017927">
    <property type="entry name" value="FAD-bd_FR_type"/>
</dbReference>
<dbReference type="InterPro" id="IPR011037">
    <property type="entry name" value="Pyrv_Knase-like_insert_dom_sf"/>
</dbReference>
<dbReference type="SUPFAM" id="SSF52343">
    <property type="entry name" value="Ferredoxin reductase-like, C-terminal NADP-linked domain"/>
    <property type="match status" value="1"/>
</dbReference>
<dbReference type="InterPro" id="IPR001041">
    <property type="entry name" value="2Fe-2S_ferredoxin-type"/>
</dbReference>
<dbReference type="SUPFAM" id="SSF50800">
    <property type="entry name" value="PK beta-barrel domain-like"/>
    <property type="match status" value="1"/>
</dbReference>
<evidence type="ECO:0000259" key="3">
    <source>
        <dbReference type="PROSITE" id="PS51384"/>
    </source>
</evidence>
<dbReference type="PANTHER" id="PTHR30212">
    <property type="entry name" value="PROTEIN YIIM"/>
    <property type="match status" value="1"/>
</dbReference>
<dbReference type="Gene3D" id="3.40.50.80">
    <property type="entry name" value="Nucleotide-binding domain of ferredoxin-NADP reductase (FNR) module"/>
    <property type="match status" value="1"/>
</dbReference>
<dbReference type="SUPFAM" id="SSF63380">
    <property type="entry name" value="Riboflavin synthase domain-like"/>
    <property type="match status" value="1"/>
</dbReference>
<dbReference type="Pfam" id="PF00175">
    <property type="entry name" value="NAD_binding_1"/>
    <property type="match status" value="1"/>
</dbReference>
<dbReference type="Pfam" id="PF00111">
    <property type="entry name" value="Fer2"/>
    <property type="match status" value="1"/>
</dbReference>
<dbReference type="InterPro" id="IPR039261">
    <property type="entry name" value="FNR_nucleotide-bd"/>
</dbReference>
<dbReference type="Proteomes" id="UP000276029">
    <property type="component" value="Unassembled WGS sequence"/>
</dbReference>
<reference evidence="4 5" key="1">
    <citation type="submission" date="2018-10" db="EMBL/GenBank/DDBJ databases">
        <title>Genomic Encyclopedia of Type Strains, Phase IV (KMG-IV): sequencing the most valuable type-strain genomes for metagenomic binning, comparative biology and taxonomic classification.</title>
        <authorList>
            <person name="Goeker M."/>
        </authorList>
    </citation>
    <scope>NUCLEOTIDE SEQUENCE [LARGE SCALE GENOMIC DNA]</scope>
    <source>
        <strain evidence="4 5">DSM 19791</strain>
    </source>
</reference>
<evidence type="ECO:0000259" key="1">
    <source>
        <dbReference type="PROSITE" id="PS51085"/>
    </source>
</evidence>
<name>A0ABX9T1Z3_SPHMI</name>
<dbReference type="PROSITE" id="PS51340">
    <property type="entry name" value="MOSC"/>
    <property type="match status" value="1"/>
</dbReference>
<dbReference type="RefSeq" id="WP_121047888.1">
    <property type="nucleotide sequence ID" value="NZ_RBWX01000007.1"/>
</dbReference>
<sequence length="568" mass="60781">MGIERRVAAVSTARPVWQDVRGQRTFTSIVRSPAPGALWFGPEGPDDNETAVHTEAVLASPSEHYDMWAARFGVDREAWDWCRFGENIVVSGFDENTLRIGDIVRIGGAVFRVTSPRIPCFKFAWRMDQPDSVLGPMIESGHIGFYLAVETPGPVGAGDVATIEVPDASAITVGDLSRLLVAREADPQALRDALANPWLGGQARGMLAKRIAGLEDMARLKTGRWSGWRPFRAVKLRDEAQDVASFALTPLDDVPLAPALAGQFLTVRLGNGNDAPVRSWTLSDHEDTPKQYRLTVKRIAGGSGSARLHEIGARGGTVWARPPAGRFTLKRDGFMRVVLISAGIGVTPMLAMLKAHRARQDVQPPLVWIHQTRCGETHVFSAAGEDAALAHVFYSAPRESDAGHEPGRLTPDRLREILAPAYKTAPFGRDVELEGIFSDVYICGPAPFEAMVREALAAMGVPSGQVRSESFMPGAADAAPTIARARVDFGGTVAEWTQAANPSLLDLAEAAGLTPAFGCRWGSCGACESTLVSGSVEHSPSPAMPLAADRVLLCCARPASADVTVALG</sequence>
<evidence type="ECO:0000313" key="5">
    <source>
        <dbReference type="Proteomes" id="UP000276029"/>
    </source>
</evidence>
<dbReference type="CDD" id="cd00207">
    <property type="entry name" value="fer2"/>
    <property type="match status" value="1"/>
</dbReference>
<proteinExistence type="predicted"/>
<dbReference type="PROSITE" id="PS00197">
    <property type="entry name" value="2FE2S_FER_1"/>
    <property type="match status" value="1"/>
</dbReference>
<dbReference type="Gene3D" id="2.40.33.20">
    <property type="entry name" value="PK beta-barrel domain-like"/>
    <property type="match status" value="1"/>
</dbReference>
<accession>A0ABX9T1Z3</accession>
<dbReference type="PRINTS" id="PR00410">
    <property type="entry name" value="PHEHYDRXLASE"/>
</dbReference>
<dbReference type="SUPFAM" id="SSF54292">
    <property type="entry name" value="2Fe-2S ferredoxin-like"/>
    <property type="match status" value="1"/>
</dbReference>
<dbReference type="InterPro" id="IPR005302">
    <property type="entry name" value="MoCF_Sase_C"/>
</dbReference>
<gene>
    <name evidence="4" type="ORF">DFR51_1000</name>
</gene>
<dbReference type="PROSITE" id="PS51085">
    <property type="entry name" value="2FE2S_FER_2"/>
    <property type="match status" value="1"/>
</dbReference>
<keyword evidence="5" id="KW-1185">Reference proteome</keyword>
<dbReference type="Pfam" id="PF03473">
    <property type="entry name" value="MOSC"/>
    <property type="match status" value="1"/>
</dbReference>
<evidence type="ECO:0000313" key="4">
    <source>
        <dbReference type="EMBL" id="RKS91436.1"/>
    </source>
</evidence>
<feature type="domain" description="2Fe-2S ferredoxin-type" evidence="1">
    <location>
        <begin position="483"/>
        <end position="568"/>
    </location>
</feature>
<organism evidence="4 5">
    <name type="scientific">Sphingosinicella microcystinivorans</name>
    <dbReference type="NCBI Taxonomy" id="335406"/>
    <lineage>
        <taxon>Bacteria</taxon>
        <taxon>Pseudomonadati</taxon>
        <taxon>Pseudomonadota</taxon>
        <taxon>Alphaproteobacteria</taxon>
        <taxon>Sphingomonadales</taxon>
        <taxon>Sphingosinicellaceae</taxon>
        <taxon>Sphingosinicella</taxon>
    </lineage>
</organism>
<dbReference type="InterPro" id="IPR012675">
    <property type="entry name" value="Beta-grasp_dom_sf"/>
</dbReference>
<dbReference type="PANTHER" id="PTHR30212:SF2">
    <property type="entry name" value="PROTEIN YIIM"/>
    <property type="match status" value="1"/>
</dbReference>
<evidence type="ECO:0000259" key="2">
    <source>
        <dbReference type="PROSITE" id="PS51340"/>
    </source>
</evidence>
<dbReference type="InterPro" id="IPR006058">
    <property type="entry name" value="2Fe2S_fd_BS"/>
</dbReference>
<feature type="domain" description="FAD-binding FR-type" evidence="3">
    <location>
        <begin position="226"/>
        <end position="330"/>
    </location>
</feature>
<dbReference type="InterPro" id="IPR036010">
    <property type="entry name" value="2Fe-2S_ferredoxin-like_sf"/>
</dbReference>
<dbReference type="InterPro" id="IPR052353">
    <property type="entry name" value="Benzoxazolinone_Detox_Enz"/>
</dbReference>
<protein>
    <submittedName>
        <fullName evidence="4">Ferredoxin-NADP reductase</fullName>
    </submittedName>
</protein>
<dbReference type="InterPro" id="IPR017938">
    <property type="entry name" value="Riboflavin_synthase-like_b-brl"/>
</dbReference>
<dbReference type="InterPro" id="IPR001433">
    <property type="entry name" value="OxRdtase_FAD/NAD-bd"/>
</dbReference>
<feature type="domain" description="MOSC" evidence="2">
    <location>
        <begin position="32"/>
        <end position="164"/>
    </location>
</feature>
<dbReference type="Gene3D" id="2.40.30.10">
    <property type="entry name" value="Translation factors"/>
    <property type="match status" value="1"/>
</dbReference>
<dbReference type="EMBL" id="RBWX01000007">
    <property type="protein sequence ID" value="RKS91436.1"/>
    <property type="molecule type" value="Genomic_DNA"/>
</dbReference>
<comment type="caution">
    <text evidence="4">The sequence shown here is derived from an EMBL/GenBank/DDBJ whole genome shotgun (WGS) entry which is preliminary data.</text>
</comment>
<dbReference type="PROSITE" id="PS51384">
    <property type="entry name" value="FAD_FR"/>
    <property type="match status" value="1"/>
</dbReference>